<organism evidence="1 2">
    <name type="scientific">Podospora pseudocomata</name>
    <dbReference type="NCBI Taxonomy" id="2093779"/>
    <lineage>
        <taxon>Eukaryota</taxon>
        <taxon>Fungi</taxon>
        <taxon>Dikarya</taxon>
        <taxon>Ascomycota</taxon>
        <taxon>Pezizomycotina</taxon>
        <taxon>Sordariomycetes</taxon>
        <taxon>Sordariomycetidae</taxon>
        <taxon>Sordariales</taxon>
        <taxon>Podosporaceae</taxon>
        <taxon>Podospora</taxon>
    </lineage>
</organism>
<comment type="caution">
    <text evidence="1">The sequence shown here is derived from an EMBL/GenBank/DDBJ whole genome shotgun (WGS) entry which is preliminary data.</text>
</comment>
<gene>
    <name evidence="1" type="ORF">QC762_407110</name>
</gene>
<reference evidence="1 2" key="1">
    <citation type="journal article" date="2023" name="bioRxiv">
        <title>High-quality genome assemblies of four members of thePodospora anserinaspecies complex.</title>
        <authorList>
            <person name="Ament-Velasquez S.L."/>
            <person name="Vogan A.A."/>
            <person name="Wallerman O."/>
            <person name="Hartmann F."/>
            <person name="Gautier V."/>
            <person name="Silar P."/>
            <person name="Giraud T."/>
            <person name="Johannesson H."/>
        </authorList>
    </citation>
    <scope>NUCLEOTIDE SEQUENCE [LARGE SCALE GENOMIC DNA]</scope>
    <source>
        <strain evidence="1 2">CBS 415.72m</strain>
    </source>
</reference>
<name>A0ABR0GGE3_9PEZI</name>
<proteinExistence type="predicted"/>
<protein>
    <submittedName>
        <fullName evidence="1">Uncharacterized protein</fullName>
    </submittedName>
</protein>
<keyword evidence="2" id="KW-1185">Reference proteome</keyword>
<accession>A0ABR0GGE3</accession>
<dbReference type="Proteomes" id="UP001323405">
    <property type="component" value="Unassembled WGS sequence"/>
</dbReference>
<dbReference type="GeneID" id="87910077"/>
<dbReference type="RefSeq" id="XP_062743797.1">
    <property type="nucleotide sequence ID" value="XM_062890171.1"/>
</dbReference>
<evidence type="ECO:0000313" key="2">
    <source>
        <dbReference type="Proteomes" id="UP001323405"/>
    </source>
</evidence>
<sequence>MGGWWELGGDWDFGPLSYP</sequence>
<dbReference type="EMBL" id="JAFFHA010000006">
    <property type="protein sequence ID" value="KAK4654822.1"/>
    <property type="molecule type" value="Genomic_DNA"/>
</dbReference>
<evidence type="ECO:0000313" key="1">
    <source>
        <dbReference type="EMBL" id="KAK4654822.1"/>
    </source>
</evidence>